<evidence type="ECO:0000313" key="11">
    <source>
        <dbReference type="EMBL" id="EKU26880.1"/>
    </source>
</evidence>
<organism evidence="11 12">
    <name type="scientific">Catellicoccus marimammalium M35/04/3</name>
    <dbReference type="NCBI Taxonomy" id="1234409"/>
    <lineage>
        <taxon>Bacteria</taxon>
        <taxon>Bacillati</taxon>
        <taxon>Bacillota</taxon>
        <taxon>Bacilli</taxon>
        <taxon>Lactobacillales</taxon>
        <taxon>Enterococcaceae</taxon>
        <taxon>Catellicoccus</taxon>
    </lineage>
</organism>
<sequence>MNYTTAKKQMQEGSIAPFYLWQDLDQVQKERLLAIIQEQRPEAEWIRFPEEDLPSLIAEAESYSFLGEGKVIVLESCTFLSTKTEVPKEEIEAFQAFSQQLPEEVILIFYCDGQKLDKRKQVTKQVLKQAVSVTQEEWKEKDWKNYLRQQIQTQGYAISEENLQFLFQRLPQKRDEIKKELEKLFLYSTGEQEITKEGIDATIEPNLEEHLFAISDHLLERNVGEAVRIYRQLKVQGEDTIKMNYLLLMQIRLLLQVKILQEKGYSKEQMQKALGIHPYRIELAKRQTRQVSLKKLETMYRYAVEVEQALKSTGMDEDFLFELLLSRL</sequence>
<protein>
    <recommendedName>
        <fullName evidence="2">DNA polymerase III subunit delta</fullName>
        <ecNumber evidence="1">2.7.7.7</ecNumber>
    </recommendedName>
</protein>
<dbReference type="SUPFAM" id="SSF48019">
    <property type="entry name" value="post-AAA+ oligomerization domain-like"/>
    <property type="match status" value="1"/>
</dbReference>
<dbReference type="EC" id="2.7.7.7" evidence="1"/>
<dbReference type="InterPro" id="IPR008921">
    <property type="entry name" value="DNA_pol3_clamp-load_cplx_C"/>
</dbReference>
<evidence type="ECO:0000256" key="5">
    <source>
        <dbReference type="ARBA" id="ARBA00022705"/>
    </source>
</evidence>
<name>K8Z7J6_9ENTE</name>
<comment type="caution">
    <text evidence="11">The sequence shown here is derived from an EMBL/GenBank/DDBJ whole genome shotgun (WGS) entry which is preliminary data.</text>
</comment>
<evidence type="ECO:0000256" key="2">
    <source>
        <dbReference type="ARBA" id="ARBA00017703"/>
    </source>
</evidence>
<dbReference type="eggNOG" id="COG1466">
    <property type="taxonomic scope" value="Bacteria"/>
</dbReference>
<keyword evidence="6" id="KW-0239">DNA-directed DNA polymerase</keyword>
<evidence type="ECO:0000256" key="7">
    <source>
        <dbReference type="ARBA" id="ARBA00034754"/>
    </source>
</evidence>
<feature type="domain" description="DNA polymerase III delta subunit-like C-terminal" evidence="10">
    <location>
        <begin position="208"/>
        <end position="327"/>
    </location>
</feature>
<dbReference type="Pfam" id="PF21694">
    <property type="entry name" value="DNA_pol3_delta_C"/>
    <property type="match status" value="1"/>
</dbReference>
<evidence type="ECO:0000256" key="6">
    <source>
        <dbReference type="ARBA" id="ARBA00022932"/>
    </source>
</evidence>
<dbReference type="OrthoDB" id="9775929at2"/>
<dbReference type="STRING" id="1234409.C683_1155"/>
<dbReference type="GO" id="GO:0009360">
    <property type="term" value="C:DNA polymerase III complex"/>
    <property type="evidence" value="ECO:0007669"/>
    <property type="project" value="InterPro"/>
</dbReference>
<dbReference type="SUPFAM" id="SSF52540">
    <property type="entry name" value="P-loop containing nucleoside triphosphate hydrolases"/>
    <property type="match status" value="1"/>
</dbReference>
<dbReference type="PATRIC" id="fig|1234409.3.peg.1107"/>
<dbReference type="InterPro" id="IPR010372">
    <property type="entry name" value="DNA_pol3_delta_N"/>
</dbReference>
<dbReference type="AlphaFoldDB" id="K8Z7J6"/>
<comment type="catalytic activity">
    <reaction evidence="8">
        <text>DNA(n) + a 2'-deoxyribonucleoside 5'-triphosphate = DNA(n+1) + diphosphate</text>
        <dbReference type="Rhea" id="RHEA:22508"/>
        <dbReference type="Rhea" id="RHEA-COMP:17339"/>
        <dbReference type="Rhea" id="RHEA-COMP:17340"/>
        <dbReference type="ChEBI" id="CHEBI:33019"/>
        <dbReference type="ChEBI" id="CHEBI:61560"/>
        <dbReference type="ChEBI" id="CHEBI:173112"/>
        <dbReference type="EC" id="2.7.7.7"/>
    </reaction>
</comment>
<dbReference type="InterPro" id="IPR005790">
    <property type="entry name" value="DNA_polIII_delta"/>
</dbReference>
<reference evidence="11 12" key="1">
    <citation type="journal article" date="2013" name="Genome Announc.">
        <title>Draft Genome Sequence of Catellicoccus marimammalium, a Novel Species Commonly Found in Gull Feces.</title>
        <authorList>
            <person name="Weigand M.R."/>
            <person name="Ryu H."/>
            <person name="Bozcek L."/>
            <person name="Konstantinidis K.T."/>
            <person name="Santo Domingo J.W."/>
        </authorList>
    </citation>
    <scope>NUCLEOTIDE SEQUENCE [LARGE SCALE GENOMIC DNA]</scope>
    <source>
        <strain evidence="11 12">M35/04/3</strain>
    </source>
</reference>
<dbReference type="NCBIfam" id="TIGR01128">
    <property type="entry name" value="holA"/>
    <property type="match status" value="1"/>
</dbReference>
<keyword evidence="3 11" id="KW-0808">Transferase</keyword>
<comment type="similarity">
    <text evidence="7">Belongs to the DNA polymerase HolA subunit family.</text>
</comment>
<dbReference type="GO" id="GO:0003887">
    <property type="term" value="F:DNA-directed DNA polymerase activity"/>
    <property type="evidence" value="ECO:0007669"/>
    <property type="project" value="UniProtKB-KW"/>
</dbReference>
<evidence type="ECO:0000259" key="10">
    <source>
        <dbReference type="Pfam" id="PF21694"/>
    </source>
</evidence>
<accession>K8Z7J6</accession>
<dbReference type="PANTHER" id="PTHR34388">
    <property type="entry name" value="DNA POLYMERASE III SUBUNIT DELTA"/>
    <property type="match status" value="1"/>
</dbReference>
<evidence type="ECO:0000256" key="3">
    <source>
        <dbReference type="ARBA" id="ARBA00022679"/>
    </source>
</evidence>
<dbReference type="Gene3D" id="1.10.8.60">
    <property type="match status" value="1"/>
</dbReference>
<evidence type="ECO:0000259" key="9">
    <source>
        <dbReference type="Pfam" id="PF06144"/>
    </source>
</evidence>
<dbReference type="PANTHER" id="PTHR34388:SF1">
    <property type="entry name" value="DNA POLYMERASE III SUBUNIT DELTA"/>
    <property type="match status" value="1"/>
</dbReference>
<dbReference type="Gene3D" id="3.40.50.300">
    <property type="entry name" value="P-loop containing nucleotide triphosphate hydrolases"/>
    <property type="match status" value="1"/>
</dbReference>
<feature type="domain" description="DNA polymerase III delta N-terminal" evidence="9">
    <location>
        <begin position="36"/>
        <end position="133"/>
    </location>
</feature>
<keyword evidence="12" id="KW-1185">Reference proteome</keyword>
<keyword evidence="4 11" id="KW-0548">Nucleotidyltransferase</keyword>
<dbReference type="GO" id="GO:0003677">
    <property type="term" value="F:DNA binding"/>
    <property type="evidence" value="ECO:0007669"/>
    <property type="project" value="InterPro"/>
</dbReference>
<evidence type="ECO:0000313" key="12">
    <source>
        <dbReference type="Proteomes" id="UP000016057"/>
    </source>
</evidence>
<dbReference type="Proteomes" id="UP000016057">
    <property type="component" value="Unassembled WGS sequence"/>
</dbReference>
<dbReference type="InterPro" id="IPR048466">
    <property type="entry name" value="DNA_pol3_delta-like_C"/>
</dbReference>
<gene>
    <name evidence="11" type="ORF">C683_1155</name>
</gene>
<evidence type="ECO:0000256" key="8">
    <source>
        <dbReference type="ARBA" id="ARBA00049244"/>
    </source>
</evidence>
<keyword evidence="5" id="KW-0235">DNA replication</keyword>
<dbReference type="Pfam" id="PF06144">
    <property type="entry name" value="DNA_pol3_delta"/>
    <property type="match status" value="1"/>
</dbReference>
<dbReference type="InterPro" id="IPR027417">
    <property type="entry name" value="P-loop_NTPase"/>
</dbReference>
<dbReference type="GO" id="GO:0006261">
    <property type="term" value="P:DNA-templated DNA replication"/>
    <property type="evidence" value="ECO:0007669"/>
    <property type="project" value="TreeGrafter"/>
</dbReference>
<dbReference type="EMBL" id="AMYT01000022">
    <property type="protein sequence ID" value="EKU26880.1"/>
    <property type="molecule type" value="Genomic_DNA"/>
</dbReference>
<dbReference type="Gene3D" id="1.20.272.10">
    <property type="match status" value="1"/>
</dbReference>
<evidence type="ECO:0000256" key="4">
    <source>
        <dbReference type="ARBA" id="ARBA00022695"/>
    </source>
</evidence>
<dbReference type="RefSeq" id="WP_009491956.1">
    <property type="nucleotide sequence ID" value="NZ_AMYT01000022.1"/>
</dbReference>
<evidence type="ECO:0000256" key="1">
    <source>
        <dbReference type="ARBA" id="ARBA00012417"/>
    </source>
</evidence>
<proteinExistence type="inferred from homology"/>